<keyword evidence="5" id="KW-1185">Reference proteome</keyword>
<dbReference type="Pfam" id="PF01546">
    <property type="entry name" value="Peptidase_M20"/>
    <property type="match status" value="1"/>
</dbReference>
<dbReference type="Proteomes" id="UP000184363">
    <property type="component" value="Unassembled WGS sequence"/>
</dbReference>
<keyword evidence="1" id="KW-0479">Metal-binding</keyword>
<feature type="domain" description="Peptidase M20 dimerisation" evidence="3">
    <location>
        <begin position="188"/>
        <end position="299"/>
    </location>
</feature>
<dbReference type="OrthoDB" id="7055905at2"/>
<dbReference type="SUPFAM" id="SSF53187">
    <property type="entry name" value="Zn-dependent exopeptidases"/>
    <property type="match status" value="1"/>
</dbReference>
<evidence type="ECO:0000256" key="1">
    <source>
        <dbReference type="ARBA" id="ARBA00022723"/>
    </source>
</evidence>
<protein>
    <submittedName>
        <fullName evidence="4">Succinyl-diaminopimelate desuccinylase</fullName>
    </submittedName>
</protein>
<evidence type="ECO:0000259" key="3">
    <source>
        <dbReference type="Pfam" id="PF07687"/>
    </source>
</evidence>
<dbReference type="RefSeq" id="WP_073460001.1">
    <property type="nucleotide sequence ID" value="NZ_FRAP01000025.1"/>
</dbReference>
<sequence length="402" mass="42383">MDLAATVQEWIEPRAEEMAALLADLVALDTENPPGRGLGRCAQRLRAAMTELGLAPQILPIPPHAQLEEPSIVRGAAGSGPKLVYFHGHFDVVPAQSRTQFTPERRDGRMYGRGTADMKGGVVSMLYGAAAARELGLLGDGRIVLHLVCDEETGSDAGAGYLRQHGLIDPAALAMVTAEPTGGVVWHASRGALTLRVQVKGREAHVGQAHLGDNAFAHMVAVAHPLTELARELQEQRTALPMADETGKGSMMVVGGASGSGVNFNVVPGSAWFSVDRRCNPEEDLDEEIARITDLVTSAATAAGTTASVEVLQRQPPGATDADHPAARVLAACVAEVEGAPPAFELCPGILETRWYAQLGIPAFGYGAGRLDVSHGPGEFIDEAAMRRCAAVYALFAARILR</sequence>
<dbReference type="InterPro" id="IPR011650">
    <property type="entry name" value="Peptidase_M20_dimer"/>
</dbReference>
<dbReference type="InterPro" id="IPR002933">
    <property type="entry name" value="Peptidase_M20"/>
</dbReference>
<gene>
    <name evidence="4" type="ORF">SAMN05443637_12524</name>
</gene>
<dbReference type="GO" id="GO:0046872">
    <property type="term" value="F:metal ion binding"/>
    <property type="evidence" value="ECO:0007669"/>
    <property type="project" value="UniProtKB-KW"/>
</dbReference>
<dbReference type="Pfam" id="PF07687">
    <property type="entry name" value="M20_dimer"/>
    <property type="match status" value="1"/>
</dbReference>
<dbReference type="AlphaFoldDB" id="A0A1M6ZW11"/>
<accession>A0A1M6ZW11</accession>
<proteinExistence type="predicted"/>
<reference evidence="4 5" key="1">
    <citation type="submission" date="2016-11" db="EMBL/GenBank/DDBJ databases">
        <authorList>
            <person name="Jaros S."/>
            <person name="Januszkiewicz K."/>
            <person name="Wedrychowicz H."/>
        </authorList>
    </citation>
    <scope>NUCLEOTIDE SEQUENCE [LARGE SCALE GENOMIC DNA]</scope>
    <source>
        <strain evidence="4 5">DSM 43832</strain>
    </source>
</reference>
<dbReference type="SUPFAM" id="SSF55031">
    <property type="entry name" value="Bacterial exopeptidase dimerisation domain"/>
    <property type="match status" value="1"/>
</dbReference>
<dbReference type="InterPro" id="IPR050072">
    <property type="entry name" value="Peptidase_M20A"/>
</dbReference>
<evidence type="ECO:0000313" key="5">
    <source>
        <dbReference type="Proteomes" id="UP000184363"/>
    </source>
</evidence>
<name>A0A1M6ZW11_PSETH</name>
<evidence type="ECO:0000313" key="4">
    <source>
        <dbReference type="EMBL" id="SHL34614.1"/>
    </source>
</evidence>
<dbReference type="EMBL" id="FRAP01000025">
    <property type="protein sequence ID" value="SHL34614.1"/>
    <property type="molecule type" value="Genomic_DNA"/>
</dbReference>
<dbReference type="PANTHER" id="PTHR43808:SF32">
    <property type="entry name" value="ARGE_DAPE-RELATED DEACYLASE"/>
    <property type="match status" value="1"/>
</dbReference>
<dbReference type="STRING" id="1848.SAMN05443637_12524"/>
<dbReference type="PANTHER" id="PTHR43808">
    <property type="entry name" value="ACETYLORNITHINE DEACETYLASE"/>
    <property type="match status" value="1"/>
</dbReference>
<keyword evidence="2" id="KW-0378">Hydrolase</keyword>
<organism evidence="4 5">
    <name type="scientific">Pseudonocardia thermophila</name>
    <dbReference type="NCBI Taxonomy" id="1848"/>
    <lineage>
        <taxon>Bacteria</taxon>
        <taxon>Bacillati</taxon>
        <taxon>Actinomycetota</taxon>
        <taxon>Actinomycetes</taxon>
        <taxon>Pseudonocardiales</taxon>
        <taxon>Pseudonocardiaceae</taxon>
        <taxon>Pseudonocardia</taxon>
    </lineage>
</organism>
<evidence type="ECO:0000256" key="2">
    <source>
        <dbReference type="ARBA" id="ARBA00022801"/>
    </source>
</evidence>
<dbReference type="GO" id="GO:0016787">
    <property type="term" value="F:hydrolase activity"/>
    <property type="evidence" value="ECO:0007669"/>
    <property type="project" value="UniProtKB-KW"/>
</dbReference>
<dbReference type="InterPro" id="IPR036264">
    <property type="entry name" value="Bact_exopeptidase_dim_dom"/>
</dbReference>
<dbReference type="Gene3D" id="3.30.70.360">
    <property type="match status" value="1"/>
</dbReference>
<dbReference type="Gene3D" id="3.40.630.10">
    <property type="entry name" value="Zn peptidases"/>
    <property type="match status" value="1"/>
</dbReference>